<dbReference type="PANTHER" id="PTHR13734:SF5">
    <property type="entry name" value="CCA TRNA NUCLEOTIDYLTRANSFERASE, MITOCHONDRIAL"/>
    <property type="match status" value="1"/>
</dbReference>
<dbReference type="GO" id="GO:0052929">
    <property type="term" value="F:ATP:3'-cytidine-cytidine-tRNA adenylyltransferase activity"/>
    <property type="evidence" value="ECO:0007669"/>
    <property type="project" value="TreeGrafter"/>
</dbReference>
<dbReference type="InterPro" id="IPR056143">
    <property type="entry name" value="DUF7726"/>
</dbReference>
<evidence type="ECO:0000259" key="8">
    <source>
        <dbReference type="Pfam" id="PF12627"/>
    </source>
</evidence>
<dbReference type="SUPFAM" id="SSF81891">
    <property type="entry name" value="Poly A polymerase C-terminal region-like"/>
    <property type="match status" value="1"/>
</dbReference>
<dbReference type="Pfam" id="PF24852">
    <property type="entry name" value="DUF7726"/>
    <property type="match status" value="1"/>
</dbReference>
<organism evidence="10 11">
    <name type="scientific">Mycena sanguinolenta</name>
    <dbReference type="NCBI Taxonomy" id="230812"/>
    <lineage>
        <taxon>Eukaryota</taxon>
        <taxon>Fungi</taxon>
        <taxon>Dikarya</taxon>
        <taxon>Basidiomycota</taxon>
        <taxon>Agaricomycotina</taxon>
        <taxon>Agaricomycetes</taxon>
        <taxon>Agaricomycetidae</taxon>
        <taxon>Agaricales</taxon>
        <taxon>Marasmiineae</taxon>
        <taxon>Mycenaceae</taxon>
        <taxon>Mycena</taxon>
    </lineage>
</organism>
<dbReference type="InterPro" id="IPR032828">
    <property type="entry name" value="PolyA_RNA-bd"/>
</dbReference>
<keyword evidence="4 5" id="KW-0694">RNA-binding</keyword>
<feature type="domain" description="DUF7726" evidence="9">
    <location>
        <begin position="88"/>
        <end position="168"/>
    </location>
</feature>
<evidence type="ECO:0000313" key="11">
    <source>
        <dbReference type="Proteomes" id="UP000623467"/>
    </source>
</evidence>
<keyword evidence="3" id="KW-0547">Nucleotide-binding</keyword>
<evidence type="ECO:0000313" key="10">
    <source>
        <dbReference type="EMBL" id="KAF7367345.1"/>
    </source>
</evidence>
<dbReference type="Proteomes" id="UP000623467">
    <property type="component" value="Unassembled WGS sequence"/>
</dbReference>
<evidence type="ECO:0000256" key="4">
    <source>
        <dbReference type="ARBA" id="ARBA00022884"/>
    </source>
</evidence>
<dbReference type="Pfam" id="PF01743">
    <property type="entry name" value="PolyA_pol"/>
    <property type="match status" value="1"/>
</dbReference>
<dbReference type="Pfam" id="PF12627">
    <property type="entry name" value="PolyA_pol_RNAbd"/>
    <property type="match status" value="1"/>
</dbReference>
<reference evidence="10" key="1">
    <citation type="submission" date="2020-05" db="EMBL/GenBank/DDBJ databases">
        <title>Mycena genomes resolve the evolution of fungal bioluminescence.</title>
        <authorList>
            <person name="Tsai I.J."/>
        </authorList>
    </citation>
    <scope>NUCLEOTIDE SEQUENCE</scope>
    <source>
        <strain evidence="10">160909Yilan</strain>
    </source>
</reference>
<dbReference type="EMBL" id="JACAZH010000005">
    <property type="protein sequence ID" value="KAF7367345.1"/>
    <property type="molecule type" value="Genomic_DNA"/>
</dbReference>
<dbReference type="GO" id="GO:0001680">
    <property type="term" value="P:tRNA 3'-terminal CCA addition"/>
    <property type="evidence" value="ECO:0007669"/>
    <property type="project" value="TreeGrafter"/>
</dbReference>
<dbReference type="SUPFAM" id="SSF81301">
    <property type="entry name" value="Nucleotidyltransferase"/>
    <property type="match status" value="1"/>
</dbReference>
<dbReference type="Gene3D" id="3.30.460.10">
    <property type="entry name" value="Beta Polymerase, domain 2"/>
    <property type="match status" value="1"/>
</dbReference>
<dbReference type="Gene3D" id="1.10.3090.10">
    <property type="entry name" value="cca-adding enzyme, domain 2"/>
    <property type="match status" value="1"/>
</dbReference>
<protein>
    <submittedName>
        <fullName evidence="10">tRNA nucleotidyltransferase</fullName>
    </submittedName>
</protein>
<dbReference type="OrthoDB" id="445712at2759"/>
<evidence type="ECO:0000259" key="7">
    <source>
        <dbReference type="Pfam" id="PF01743"/>
    </source>
</evidence>
<comment type="caution">
    <text evidence="10">The sequence shown here is derived from an EMBL/GenBank/DDBJ whole genome shotgun (WGS) entry which is preliminary data.</text>
</comment>
<keyword evidence="2 5" id="KW-0808">Transferase</keyword>
<dbReference type="GO" id="GO:0052927">
    <property type="term" value="F:CC tRNA cytidylyltransferase activity"/>
    <property type="evidence" value="ECO:0007669"/>
    <property type="project" value="TreeGrafter"/>
</dbReference>
<dbReference type="CDD" id="cd05398">
    <property type="entry name" value="NT_ClassII-CCAase"/>
    <property type="match status" value="1"/>
</dbReference>
<feature type="domain" description="tRNA nucleotidyltransferase/poly(A) polymerase RNA and SrmB- binding" evidence="8">
    <location>
        <begin position="366"/>
        <end position="432"/>
    </location>
</feature>
<evidence type="ECO:0000256" key="1">
    <source>
        <dbReference type="ARBA" id="ARBA00007265"/>
    </source>
</evidence>
<dbReference type="AlphaFoldDB" id="A0A8H7DAI2"/>
<dbReference type="InterPro" id="IPR002646">
    <property type="entry name" value="PolA_pol_head_dom"/>
</dbReference>
<comment type="similarity">
    <text evidence="1 5">Belongs to the tRNA nucleotidyltransferase/poly(A) polymerase family.</text>
</comment>
<dbReference type="GO" id="GO:0003723">
    <property type="term" value="F:RNA binding"/>
    <property type="evidence" value="ECO:0007669"/>
    <property type="project" value="UniProtKB-KW"/>
</dbReference>
<dbReference type="PANTHER" id="PTHR13734">
    <property type="entry name" value="TRNA-NUCLEOTIDYLTRANSFERASE"/>
    <property type="match status" value="1"/>
</dbReference>
<gene>
    <name evidence="10" type="ORF">MSAN_00796900</name>
</gene>
<evidence type="ECO:0000256" key="6">
    <source>
        <dbReference type="SAM" id="MobiDB-lite"/>
    </source>
</evidence>
<dbReference type="InterPro" id="IPR043519">
    <property type="entry name" value="NT_sf"/>
</dbReference>
<sequence length="705" mass="77494">MSRSFRPCDLPNPILLTAPENIAFLKAFEEKNALALITNNPKKRKSDASGSSSTKATKKAKKSGGDGGDEPKDLFSITLPGDEDATVEIYDSCDELRRKINALLRTGSITKAALLRDMSRAAYADAPNIQSKQLTDFLTKKGATSGSTSRVCYASYVYFEKKRIAEGKAKSKHRRDMEDRWEGQGGLPREREHGYFCAVGDRIVQDSLGSLLGLQSNDIDIALSDIMGDDFANHLSVFAQTKDVKTGPIAVINPNPEQSKHLQTARIPILGLELDLVNLRSEEYANNSRIPTAIAFGTPLQDALRRDLTINALFYNIHTREVEDCTEKGIEDLKNGIVRTPLPPRETFLDDPLRVLRSLRFATRYGFEIVPELAEAVKDPAIQDALVTKVKRERVGEEISKMMKGGDPCRSIQMIDQLSLYESIFNVIPPEVKASLLAPVAPSSSSVKVAYILRSVLSSAGSALENLTPVHPALVSSAKDDSSATARLYLAAALIPHFGITYTDRKKKSQSAVECAIRESVKLGVQNHYLDGIPLLFEAAQRLQNPDLSQEKFKAPSERVALGLFLREKPLHHPSSGTRWQLSALFSLVQELGAHYDLATGQLDVPEAAKLIELYNAFVARVEELRLTNVGEEKPLLNGNAVCQILGASRPGAWTGAVLAQVMEWQLQHPQGTIDDCTAWLKAEQSAGKIDIDSEPANKRARTQR</sequence>
<feature type="domain" description="Poly A polymerase head" evidence="7">
    <location>
        <begin position="211"/>
        <end position="339"/>
    </location>
</feature>
<proteinExistence type="inferred from homology"/>
<evidence type="ECO:0000256" key="2">
    <source>
        <dbReference type="ARBA" id="ARBA00022679"/>
    </source>
</evidence>
<evidence type="ECO:0000256" key="5">
    <source>
        <dbReference type="RuleBase" id="RU003953"/>
    </source>
</evidence>
<dbReference type="GO" id="GO:0000166">
    <property type="term" value="F:nucleotide binding"/>
    <property type="evidence" value="ECO:0007669"/>
    <property type="project" value="UniProtKB-KW"/>
</dbReference>
<feature type="region of interest" description="Disordered" evidence="6">
    <location>
        <begin position="36"/>
        <end position="73"/>
    </location>
</feature>
<evidence type="ECO:0000256" key="3">
    <source>
        <dbReference type="ARBA" id="ARBA00022741"/>
    </source>
</evidence>
<keyword evidence="11" id="KW-1185">Reference proteome</keyword>
<evidence type="ECO:0000259" key="9">
    <source>
        <dbReference type="Pfam" id="PF24852"/>
    </source>
</evidence>
<accession>A0A8H7DAI2</accession>
<name>A0A8H7DAI2_9AGAR</name>